<dbReference type="InterPro" id="IPR052209">
    <property type="entry name" value="CbiZ"/>
</dbReference>
<gene>
    <name evidence="1" type="ORF">H1164_12195</name>
</gene>
<comment type="caution">
    <text evidence="1">The sequence shown here is derived from an EMBL/GenBank/DDBJ whole genome shotgun (WGS) entry which is preliminary data.</text>
</comment>
<keyword evidence="1" id="KW-0378">Hydrolase</keyword>
<dbReference type="PANTHER" id="PTHR35336">
    <property type="entry name" value="ADENOSYLCOBINAMIDE AMIDOHYDROLASE"/>
    <property type="match status" value="1"/>
</dbReference>
<accession>A0A7W1XBL7</accession>
<dbReference type="RefSeq" id="WP_052153837.1">
    <property type="nucleotide sequence ID" value="NZ_JACEIP010000019.1"/>
</dbReference>
<dbReference type="Pfam" id="PF01955">
    <property type="entry name" value="CbiZ"/>
    <property type="match status" value="1"/>
</dbReference>
<reference evidence="1 2" key="1">
    <citation type="submission" date="2020-07" db="EMBL/GenBank/DDBJ databases">
        <authorList>
            <person name="Feng H."/>
        </authorList>
    </citation>
    <scope>NUCLEOTIDE SEQUENCE [LARGE SCALE GENOMIC DNA]</scope>
    <source>
        <strain evidence="2">s-11</strain>
    </source>
</reference>
<dbReference type="InterPro" id="IPR002808">
    <property type="entry name" value="AdoCbi_amidolase"/>
</dbReference>
<dbReference type="EMBL" id="JACEIP010000019">
    <property type="protein sequence ID" value="MBA4543649.1"/>
    <property type="molecule type" value="Genomic_DNA"/>
</dbReference>
<dbReference type="GO" id="GO:0016787">
    <property type="term" value="F:hydrolase activity"/>
    <property type="evidence" value="ECO:0007669"/>
    <property type="project" value="UniProtKB-KW"/>
</dbReference>
<dbReference type="OrthoDB" id="34339at2"/>
<protein>
    <submittedName>
        <fullName evidence="1">Adenosylcobinamide amidohydrolase</fullName>
    </submittedName>
</protein>
<evidence type="ECO:0000313" key="1">
    <source>
        <dbReference type="EMBL" id="MBA4543649.1"/>
    </source>
</evidence>
<dbReference type="AlphaFoldDB" id="A0A7W1XBL7"/>
<organism evidence="1 2">
    <name type="scientific">Thermoactinomyces daqus</name>
    <dbReference type="NCBI Taxonomy" id="1329516"/>
    <lineage>
        <taxon>Bacteria</taxon>
        <taxon>Bacillati</taxon>
        <taxon>Bacillota</taxon>
        <taxon>Bacilli</taxon>
        <taxon>Bacillales</taxon>
        <taxon>Thermoactinomycetaceae</taxon>
        <taxon>Thermoactinomyces</taxon>
    </lineage>
</organism>
<dbReference type="Proteomes" id="UP000530514">
    <property type="component" value="Unassembled WGS sequence"/>
</dbReference>
<evidence type="ECO:0000313" key="2">
    <source>
        <dbReference type="Proteomes" id="UP000530514"/>
    </source>
</evidence>
<name>A0A7W1XBL7_9BACL</name>
<sequence length="230" mass="24370">MQKLFQNGSWLLTWEQTPERVMVASERPLTVLSSAVYGGEKKTALRLINRHVPLSYAASDPEGEIAGWLLRSNLDPEESVVLLTAADIDRGCLRVIEEKTFRLAVFATAGVSNAARAGEAYPVFWHHSDLRPGTINLMIVIDGKMTAAAMINAVMTATEAKAAALQDLHVKDAHGKQATGTTTDAVIIAATQMELAGYTHVYAGVTTPLGNAIGQAVSASVRQAVAGSGG</sequence>
<proteinExistence type="predicted"/>
<keyword evidence="2" id="KW-1185">Reference proteome</keyword>
<dbReference type="PANTHER" id="PTHR35336:SF5">
    <property type="entry name" value="ADENOSYLCOBINAMIDE AMIDOHYDROLASE"/>
    <property type="match status" value="1"/>
</dbReference>